<keyword evidence="3" id="KW-0169">Cobalamin biosynthesis</keyword>
<gene>
    <name evidence="9" type="ORF">SAMN05660420_01850</name>
</gene>
<dbReference type="AlphaFoldDB" id="A0A1H4AI60"/>
<dbReference type="EMBL" id="FNQN01000005">
    <property type="protein sequence ID" value="SEA35595.1"/>
    <property type="molecule type" value="Genomic_DNA"/>
</dbReference>
<dbReference type="PIRSF" id="PIRSF036427">
    <property type="entry name" value="Precrrn-2_mtase"/>
    <property type="match status" value="1"/>
</dbReference>
<dbReference type="Proteomes" id="UP000199409">
    <property type="component" value="Unassembled WGS sequence"/>
</dbReference>
<evidence type="ECO:0000259" key="8">
    <source>
        <dbReference type="Pfam" id="PF00590"/>
    </source>
</evidence>
<evidence type="ECO:0000256" key="2">
    <source>
        <dbReference type="ARBA" id="ARBA00005879"/>
    </source>
</evidence>
<evidence type="ECO:0000256" key="5">
    <source>
        <dbReference type="ARBA" id="ARBA00022679"/>
    </source>
</evidence>
<dbReference type="InterPro" id="IPR012382">
    <property type="entry name" value="CobI/CbiL"/>
</dbReference>
<evidence type="ECO:0000313" key="9">
    <source>
        <dbReference type="EMBL" id="SEA35595.1"/>
    </source>
</evidence>
<organism evidence="9 10">
    <name type="scientific">Desulfuromusa kysingii</name>
    <dbReference type="NCBI Taxonomy" id="37625"/>
    <lineage>
        <taxon>Bacteria</taxon>
        <taxon>Pseudomonadati</taxon>
        <taxon>Thermodesulfobacteriota</taxon>
        <taxon>Desulfuromonadia</taxon>
        <taxon>Desulfuromonadales</taxon>
        <taxon>Geopsychrobacteraceae</taxon>
        <taxon>Desulfuromusa</taxon>
    </lineage>
</organism>
<keyword evidence="10" id="KW-1185">Reference proteome</keyword>
<protein>
    <submittedName>
        <fullName evidence="9">Precorrin-2 C20-methyltransferase /cobalt-factor II C20-methyltransferase</fullName>
    </submittedName>
</protein>
<evidence type="ECO:0000256" key="7">
    <source>
        <dbReference type="PIRNR" id="PIRNR036427"/>
    </source>
</evidence>
<dbReference type="GO" id="GO:0030788">
    <property type="term" value="F:precorrin-2 C20-methyltransferase activity"/>
    <property type="evidence" value="ECO:0007669"/>
    <property type="project" value="InterPro"/>
</dbReference>
<evidence type="ECO:0000256" key="1">
    <source>
        <dbReference type="ARBA" id="ARBA00004953"/>
    </source>
</evidence>
<dbReference type="GO" id="GO:0009236">
    <property type="term" value="P:cobalamin biosynthetic process"/>
    <property type="evidence" value="ECO:0007669"/>
    <property type="project" value="UniProtKB-UniRule"/>
</dbReference>
<dbReference type="SUPFAM" id="SSF53790">
    <property type="entry name" value="Tetrapyrrole methylase"/>
    <property type="match status" value="1"/>
</dbReference>
<accession>A0A1H4AI60</accession>
<dbReference type="Pfam" id="PF00590">
    <property type="entry name" value="TP_methylase"/>
    <property type="match status" value="1"/>
</dbReference>
<dbReference type="GO" id="GO:0032259">
    <property type="term" value="P:methylation"/>
    <property type="evidence" value="ECO:0007669"/>
    <property type="project" value="UniProtKB-KW"/>
</dbReference>
<dbReference type="NCBIfam" id="TIGR01467">
    <property type="entry name" value="cobI_cbiL"/>
    <property type="match status" value="1"/>
</dbReference>
<dbReference type="PANTHER" id="PTHR43467:SF2">
    <property type="entry name" value="COBALT-PRECORRIN-2 C(20)-METHYLTRANSFERASE"/>
    <property type="match status" value="1"/>
</dbReference>
<dbReference type="Gene3D" id="3.40.1010.10">
    <property type="entry name" value="Cobalt-precorrin-4 Transmethylase, Domain 1"/>
    <property type="match status" value="1"/>
</dbReference>
<dbReference type="CDD" id="cd11645">
    <property type="entry name" value="Precorrin_2_C20_MT"/>
    <property type="match status" value="1"/>
</dbReference>
<dbReference type="InterPro" id="IPR014776">
    <property type="entry name" value="4pyrrole_Mease_sub2"/>
</dbReference>
<dbReference type="InterPro" id="IPR014777">
    <property type="entry name" value="4pyrrole_Mease_sub1"/>
</dbReference>
<dbReference type="InterPro" id="IPR006364">
    <property type="entry name" value="CobI/CbiL/CobIJ_dom"/>
</dbReference>
<comment type="pathway">
    <text evidence="1">Cofactor biosynthesis; adenosylcobalamin biosynthesis.</text>
</comment>
<dbReference type="InterPro" id="IPR000878">
    <property type="entry name" value="4pyrrol_Mease"/>
</dbReference>
<dbReference type="OrthoDB" id="9804789at2"/>
<reference evidence="9 10" key="1">
    <citation type="submission" date="2016-10" db="EMBL/GenBank/DDBJ databases">
        <authorList>
            <person name="de Groot N.N."/>
        </authorList>
    </citation>
    <scope>NUCLEOTIDE SEQUENCE [LARGE SCALE GENOMIC DNA]</scope>
    <source>
        <strain evidence="9 10">DSM 7343</strain>
    </source>
</reference>
<dbReference type="InterPro" id="IPR035996">
    <property type="entry name" value="4pyrrol_Methylase_sf"/>
</dbReference>
<dbReference type="Gene3D" id="3.30.950.10">
    <property type="entry name" value="Methyltransferase, Cobalt-precorrin-4 Transmethylase, Domain 2"/>
    <property type="match status" value="1"/>
</dbReference>
<sequence>MQDKMLKPGCFYAVGVGPGDPDLVTLRAARLVEGADVILAPQAKSSKSSIALRAVAPLLKDQEIVVTQYPMERNNVKTREHWGKIATDVAKRCLSGQSVVQVTLGDPLIFATSSYLMEALVEKLPADRIQTIPGISAYQMVAGCFNRPLTLQEDRLMIMSATDLDAVEKALDACETLVLFKAAGDLPRLLELLRRKQLLQCAELVSAGGQGEHEVKVADLSQWDEVDLGYMTTMIIHIGQRPWQEGPTC</sequence>
<dbReference type="UniPathway" id="UPA00148"/>
<proteinExistence type="inferred from homology"/>
<feature type="domain" description="Tetrapyrrole methylase" evidence="8">
    <location>
        <begin position="11"/>
        <end position="221"/>
    </location>
</feature>
<dbReference type="PANTHER" id="PTHR43467">
    <property type="entry name" value="COBALT-PRECORRIN-2 C(20)-METHYLTRANSFERASE"/>
    <property type="match status" value="1"/>
</dbReference>
<evidence type="ECO:0000256" key="3">
    <source>
        <dbReference type="ARBA" id="ARBA00022573"/>
    </source>
</evidence>
<evidence type="ECO:0000313" key="10">
    <source>
        <dbReference type="Proteomes" id="UP000199409"/>
    </source>
</evidence>
<name>A0A1H4AI60_9BACT</name>
<evidence type="ECO:0000256" key="4">
    <source>
        <dbReference type="ARBA" id="ARBA00022603"/>
    </source>
</evidence>
<comment type="similarity">
    <text evidence="2 7">Belongs to the precorrin methyltransferase family.</text>
</comment>
<dbReference type="STRING" id="37625.SAMN05660420_01850"/>
<dbReference type="RefSeq" id="WP_092347206.1">
    <property type="nucleotide sequence ID" value="NZ_FNQN01000005.1"/>
</dbReference>
<keyword evidence="5 9" id="KW-0808">Transferase</keyword>
<evidence type="ECO:0000256" key="6">
    <source>
        <dbReference type="ARBA" id="ARBA00022691"/>
    </source>
</evidence>
<keyword evidence="6" id="KW-0949">S-adenosyl-L-methionine</keyword>
<keyword evidence="4 9" id="KW-0489">Methyltransferase</keyword>